<evidence type="ECO:0000256" key="2">
    <source>
        <dbReference type="ARBA" id="ARBA00022559"/>
    </source>
</evidence>
<dbReference type="Gene3D" id="3.40.30.10">
    <property type="entry name" value="Glutaredoxin"/>
    <property type="match status" value="1"/>
</dbReference>
<dbReference type="PANTHER" id="PTHR11592:SF132">
    <property type="entry name" value="GLUTATHIONE PEROXIDASE 7, CHLOROPLASTIC-RELATED"/>
    <property type="match status" value="1"/>
</dbReference>
<comment type="caution">
    <text evidence="4">The sequence shown here is derived from an EMBL/GenBank/DDBJ whole genome shotgun (WGS) entry which is preliminary data.</text>
</comment>
<evidence type="ECO:0000256" key="1">
    <source>
        <dbReference type="ARBA" id="ARBA00006926"/>
    </source>
</evidence>
<evidence type="ECO:0000313" key="5">
    <source>
        <dbReference type="Proteomes" id="UP000631114"/>
    </source>
</evidence>
<sequence length="248" mass="27910">MVTLTFLHGLELVKFFQDAIVEALKSAKRAAMRKVSMTSLVKDIDGKDVSFLSKFYRKALLIVNVASKCGLTSSNYSELSHIYEKYKTQDANGVLEEWRNYHNKVGHLPIAISVVLPSPPHYTRLALTMPWSDKIENALVGVLIMPKDLRFWLFLATGSRWSSPGSNSEIKQFACTRCKAEFPIFDKDKGVDDPGFPKQAKPVFRSFRGALELQSLLGHLNRQHVNILVILSSEVEENSKDIQKLLAA</sequence>
<dbReference type="AlphaFoldDB" id="A0A835LTD7"/>
<evidence type="ECO:0000313" key="4">
    <source>
        <dbReference type="EMBL" id="KAF9604192.1"/>
    </source>
</evidence>
<evidence type="ECO:0000256" key="3">
    <source>
        <dbReference type="ARBA" id="ARBA00023002"/>
    </source>
</evidence>
<dbReference type="SUPFAM" id="SSF52833">
    <property type="entry name" value="Thioredoxin-like"/>
    <property type="match status" value="1"/>
</dbReference>
<name>A0A835LTD7_9MAGN</name>
<accession>A0A835LTD7</accession>
<dbReference type="EMBL" id="JADFTS010000005">
    <property type="protein sequence ID" value="KAF9604192.1"/>
    <property type="molecule type" value="Genomic_DNA"/>
</dbReference>
<reference evidence="4 5" key="1">
    <citation type="submission" date="2020-10" db="EMBL/GenBank/DDBJ databases">
        <title>The Coptis chinensis genome and diversification of protoberbering-type alkaloids.</title>
        <authorList>
            <person name="Wang B."/>
            <person name="Shu S."/>
            <person name="Song C."/>
            <person name="Liu Y."/>
        </authorList>
    </citation>
    <scope>NUCLEOTIDE SEQUENCE [LARGE SCALE GENOMIC DNA]</scope>
    <source>
        <strain evidence="4">HL-2020</strain>
        <tissue evidence="4">Leaf</tissue>
    </source>
</reference>
<dbReference type="Proteomes" id="UP000631114">
    <property type="component" value="Unassembled WGS sequence"/>
</dbReference>
<organism evidence="4 5">
    <name type="scientific">Coptis chinensis</name>
    <dbReference type="NCBI Taxonomy" id="261450"/>
    <lineage>
        <taxon>Eukaryota</taxon>
        <taxon>Viridiplantae</taxon>
        <taxon>Streptophyta</taxon>
        <taxon>Embryophyta</taxon>
        <taxon>Tracheophyta</taxon>
        <taxon>Spermatophyta</taxon>
        <taxon>Magnoliopsida</taxon>
        <taxon>Ranunculales</taxon>
        <taxon>Ranunculaceae</taxon>
        <taxon>Coptidoideae</taxon>
        <taxon>Coptis</taxon>
    </lineage>
</organism>
<dbReference type="GO" id="GO:0006979">
    <property type="term" value="P:response to oxidative stress"/>
    <property type="evidence" value="ECO:0007669"/>
    <property type="project" value="InterPro"/>
</dbReference>
<keyword evidence="2" id="KW-0575">Peroxidase</keyword>
<dbReference type="GO" id="GO:0004601">
    <property type="term" value="F:peroxidase activity"/>
    <property type="evidence" value="ECO:0007669"/>
    <property type="project" value="UniProtKB-KW"/>
</dbReference>
<dbReference type="Pfam" id="PF00255">
    <property type="entry name" value="GSHPx"/>
    <property type="match status" value="1"/>
</dbReference>
<dbReference type="PROSITE" id="PS00460">
    <property type="entry name" value="GLUTATHIONE_PEROXID_1"/>
    <property type="match status" value="1"/>
</dbReference>
<dbReference type="PANTHER" id="PTHR11592">
    <property type="entry name" value="GLUTATHIONE PEROXIDASE"/>
    <property type="match status" value="1"/>
</dbReference>
<dbReference type="InterPro" id="IPR036249">
    <property type="entry name" value="Thioredoxin-like_sf"/>
</dbReference>
<gene>
    <name evidence="4" type="ORF">IFM89_003938</name>
</gene>
<comment type="similarity">
    <text evidence="1">Belongs to the glutathione peroxidase family.</text>
</comment>
<evidence type="ECO:0008006" key="6">
    <source>
        <dbReference type="Google" id="ProtNLM"/>
    </source>
</evidence>
<keyword evidence="3" id="KW-0560">Oxidoreductase</keyword>
<protein>
    <recommendedName>
        <fullName evidence="6">Glutathione peroxidase</fullName>
    </recommendedName>
</protein>
<proteinExistence type="inferred from homology"/>
<dbReference type="InterPro" id="IPR000889">
    <property type="entry name" value="Glutathione_peroxidase"/>
</dbReference>
<keyword evidence="5" id="KW-1185">Reference proteome</keyword>
<dbReference type="PROSITE" id="PS51355">
    <property type="entry name" value="GLUTATHIONE_PEROXID_3"/>
    <property type="match status" value="1"/>
</dbReference>
<dbReference type="InterPro" id="IPR029759">
    <property type="entry name" value="GPX_AS"/>
</dbReference>
<dbReference type="OrthoDB" id="446890at2759"/>